<comment type="subcellular location">
    <subcellularLocation>
        <location evidence="1">Secreted</location>
    </subcellularLocation>
</comment>
<evidence type="ECO:0000256" key="3">
    <source>
        <dbReference type="ARBA" id="ARBA00022473"/>
    </source>
</evidence>
<feature type="domain" description="Tsg N-terminal" evidence="9">
    <location>
        <begin position="27"/>
        <end position="84"/>
    </location>
</feature>
<comment type="similarity">
    <text evidence="2">Belongs to the twisted gastrulation protein family.</text>
</comment>
<evidence type="ECO:0000256" key="7">
    <source>
        <dbReference type="SAM" id="SignalP"/>
    </source>
</evidence>
<accession>A0A1A9VP37</accession>
<dbReference type="EnsemblMetazoa" id="GAUT043131-RA">
    <property type="protein sequence ID" value="GAUT043131-PA"/>
    <property type="gene ID" value="GAUT043131"/>
</dbReference>
<keyword evidence="11" id="KW-1185">Reference proteome</keyword>
<dbReference type="GO" id="GO:0005615">
    <property type="term" value="C:extracellular space"/>
    <property type="evidence" value="ECO:0007669"/>
    <property type="project" value="TreeGrafter"/>
</dbReference>
<dbReference type="InterPro" id="IPR006761">
    <property type="entry name" value="Tsg"/>
</dbReference>
<dbReference type="Pfam" id="PF23782">
    <property type="entry name" value="Tsg_N"/>
    <property type="match status" value="1"/>
</dbReference>
<dbReference type="InterPro" id="IPR057726">
    <property type="entry name" value="Tsg_C"/>
</dbReference>
<evidence type="ECO:0000256" key="2">
    <source>
        <dbReference type="ARBA" id="ARBA00010047"/>
    </source>
</evidence>
<evidence type="ECO:0000256" key="1">
    <source>
        <dbReference type="ARBA" id="ARBA00004613"/>
    </source>
</evidence>
<evidence type="ECO:0000256" key="6">
    <source>
        <dbReference type="ARBA" id="ARBA00023180"/>
    </source>
</evidence>
<sequence length="244" mass="27668">MEMLGNLALTMFLLLLGFLFLFNSAECCNEAVCASIVSKCMLMQSCKCELTNSTCCNECLICLGKEYYEECCSCVELCVKANDTRNSLLSHVEEFNGIPDLFNVLAFSDGINYNWHRLTFPVDFDTILSVPKLDKDVKYYLKINGGNRDEAIKERDNVLTVNCTVLFLDQCTSWNKCRQICQSTGASSYRWFHDGCCECIGSTCINYGLNESRCRQCPESRDDIDETFDDDMLDYGDEIGPFDV</sequence>
<feature type="signal peptide" evidence="7">
    <location>
        <begin position="1"/>
        <end position="27"/>
    </location>
</feature>
<dbReference type="PANTHER" id="PTHR12312:SF16">
    <property type="entry name" value="TWISTED GASTRULATION PROTEIN HOMOLOG 1-A-RELATED"/>
    <property type="match status" value="1"/>
</dbReference>
<keyword evidence="6" id="KW-0325">Glycoprotein</keyword>
<dbReference type="GO" id="GO:0030510">
    <property type="term" value="P:regulation of BMP signaling pathway"/>
    <property type="evidence" value="ECO:0007669"/>
    <property type="project" value="TreeGrafter"/>
</dbReference>
<protein>
    <recommendedName>
        <fullName evidence="12">Protein twisted gastrulation</fullName>
    </recommendedName>
</protein>
<dbReference type="Proteomes" id="UP000078200">
    <property type="component" value="Unassembled WGS sequence"/>
</dbReference>
<evidence type="ECO:0008006" key="12">
    <source>
        <dbReference type="Google" id="ProtNLM"/>
    </source>
</evidence>
<dbReference type="STRING" id="7395.A0A1A9VP37"/>
<reference evidence="10" key="1">
    <citation type="submission" date="2020-05" db="UniProtKB">
        <authorList>
            <consortium name="EnsemblMetazoa"/>
        </authorList>
    </citation>
    <scope>IDENTIFICATION</scope>
    <source>
        <strain evidence="10">TTRI</strain>
    </source>
</reference>
<organism evidence="10 11">
    <name type="scientific">Glossina austeni</name>
    <name type="common">Savannah tsetse fly</name>
    <dbReference type="NCBI Taxonomy" id="7395"/>
    <lineage>
        <taxon>Eukaryota</taxon>
        <taxon>Metazoa</taxon>
        <taxon>Ecdysozoa</taxon>
        <taxon>Arthropoda</taxon>
        <taxon>Hexapoda</taxon>
        <taxon>Insecta</taxon>
        <taxon>Pterygota</taxon>
        <taxon>Neoptera</taxon>
        <taxon>Endopterygota</taxon>
        <taxon>Diptera</taxon>
        <taxon>Brachycera</taxon>
        <taxon>Muscomorpha</taxon>
        <taxon>Hippoboscoidea</taxon>
        <taxon>Glossinidae</taxon>
        <taxon>Glossina</taxon>
    </lineage>
</organism>
<keyword evidence="5 7" id="KW-0732">Signal</keyword>
<proteinExistence type="inferred from homology"/>
<name>A0A1A9VP37_GLOAU</name>
<evidence type="ECO:0000256" key="4">
    <source>
        <dbReference type="ARBA" id="ARBA00022525"/>
    </source>
</evidence>
<evidence type="ECO:0000256" key="5">
    <source>
        <dbReference type="ARBA" id="ARBA00022729"/>
    </source>
</evidence>
<keyword evidence="4" id="KW-0964">Secreted</keyword>
<evidence type="ECO:0000259" key="8">
    <source>
        <dbReference type="Pfam" id="PF04668"/>
    </source>
</evidence>
<dbReference type="AlphaFoldDB" id="A0A1A9VP37"/>
<evidence type="ECO:0000313" key="11">
    <source>
        <dbReference type="Proteomes" id="UP000078200"/>
    </source>
</evidence>
<evidence type="ECO:0000313" key="10">
    <source>
        <dbReference type="EnsemblMetazoa" id="GAUT043131-PA"/>
    </source>
</evidence>
<dbReference type="VEuPathDB" id="VectorBase:GAUT043131"/>
<dbReference type="PANTHER" id="PTHR12312">
    <property type="entry name" value="TWISTED GASTRULATION PROTEIN HOMOLOG 1-A-RELATED"/>
    <property type="match status" value="1"/>
</dbReference>
<keyword evidence="3" id="KW-0217">Developmental protein</keyword>
<dbReference type="InterPro" id="IPR057635">
    <property type="entry name" value="Tsg_N"/>
</dbReference>
<evidence type="ECO:0000259" key="9">
    <source>
        <dbReference type="Pfam" id="PF23782"/>
    </source>
</evidence>
<dbReference type="Pfam" id="PF04668">
    <property type="entry name" value="Tsg"/>
    <property type="match status" value="1"/>
</dbReference>
<feature type="domain" description="Tsg C-terminal" evidence="8">
    <location>
        <begin position="89"/>
        <end position="218"/>
    </location>
</feature>
<feature type="chain" id="PRO_5008399534" description="Protein twisted gastrulation" evidence="7">
    <location>
        <begin position="28"/>
        <end position="244"/>
    </location>
</feature>